<dbReference type="GO" id="GO:0016491">
    <property type="term" value="F:oxidoreductase activity"/>
    <property type="evidence" value="ECO:0007669"/>
    <property type="project" value="UniProtKB-KW"/>
</dbReference>
<comment type="similarity">
    <text evidence="1">Belongs to the short-chain dehydrogenases/reductases (SDR) family.</text>
</comment>
<reference evidence="3 4" key="1">
    <citation type="journal article" date="2018" name="Microbiome">
        <title>Fine metagenomic profile of the Mediterranean stratified and mixed water columns revealed by assembly and recruitment.</title>
        <authorList>
            <person name="Haro-Moreno J.M."/>
            <person name="Lopez-Perez M."/>
            <person name="De La Torre J.R."/>
            <person name="Picazo A."/>
            <person name="Camacho A."/>
            <person name="Rodriguez-Valera F."/>
        </authorList>
    </citation>
    <scope>NUCLEOTIDE SEQUENCE [LARGE SCALE GENOMIC DNA]</scope>
    <source>
        <strain evidence="3">MED-G83</strain>
    </source>
</reference>
<name>A0A368BLP1_9GAMM</name>
<dbReference type="Pfam" id="PF00106">
    <property type="entry name" value="adh_short"/>
    <property type="match status" value="1"/>
</dbReference>
<dbReference type="PRINTS" id="PR00081">
    <property type="entry name" value="GDHRDH"/>
</dbReference>
<dbReference type="PROSITE" id="PS00061">
    <property type="entry name" value="ADH_SHORT"/>
    <property type="match status" value="1"/>
</dbReference>
<dbReference type="InterPro" id="IPR020904">
    <property type="entry name" value="Sc_DH/Rdtase_CS"/>
</dbReference>
<dbReference type="PANTHER" id="PTHR42901">
    <property type="entry name" value="ALCOHOL DEHYDROGENASE"/>
    <property type="match status" value="1"/>
</dbReference>
<dbReference type="Proteomes" id="UP000252147">
    <property type="component" value="Unassembled WGS sequence"/>
</dbReference>
<evidence type="ECO:0000313" key="4">
    <source>
        <dbReference type="Proteomes" id="UP000252147"/>
    </source>
</evidence>
<evidence type="ECO:0000256" key="2">
    <source>
        <dbReference type="ARBA" id="ARBA00023002"/>
    </source>
</evidence>
<dbReference type="Gene3D" id="3.40.50.720">
    <property type="entry name" value="NAD(P)-binding Rossmann-like Domain"/>
    <property type="match status" value="1"/>
</dbReference>
<accession>A0A368BLP1</accession>
<evidence type="ECO:0000313" key="3">
    <source>
        <dbReference type="EMBL" id="RCL38223.1"/>
    </source>
</evidence>
<dbReference type="AlphaFoldDB" id="A0A368BLP1"/>
<dbReference type="SUPFAM" id="SSF51735">
    <property type="entry name" value="NAD(P)-binding Rossmann-fold domains"/>
    <property type="match status" value="1"/>
</dbReference>
<protein>
    <submittedName>
        <fullName evidence="3">YciK family oxidoreductase</fullName>
    </submittedName>
</protein>
<dbReference type="PANTHER" id="PTHR42901:SF1">
    <property type="entry name" value="ALCOHOL DEHYDROGENASE"/>
    <property type="match status" value="1"/>
</dbReference>
<dbReference type="EMBL" id="QOPD01000004">
    <property type="protein sequence ID" value="RCL38223.1"/>
    <property type="molecule type" value="Genomic_DNA"/>
</dbReference>
<gene>
    <name evidence="3" type="ORF">DBW97_02940</name>
</gene>
<dbReference type="InterPro" id="IPR002347">
    <property type="entry name" value="SDR_fam"/>
</dbReference>
<dbReference type="NCBIfam" id="NF006509">
    <property type="entry name" value="PRK08945.1"/>
    <property type="match status" value="1"/>
</dbReference>
<comment type="caution">
    <text evidence="3">The sequence shown here is derived from an EMBL/GenBank/DDBJ whole genome shotgun (WGS) entry which is preliminary data.</text>
</comment>
<organism evidence="3 4">
    <name type="scientific">SAR86 cluster bacterium</name>
    <dbReference type="NCBI Taxonomy" id="2030880"/>
    <lineage>
        <taxon>Bacteria</taxon>
        <taxon>Pseudomonadati</taxon>
        <taxon>Pseudomonadota</taxon>
        <taxon>Gammaproteobacteria</taxon>
        <taxon>SAR86 cluster</taxon>
    </lineage>
</organism>
<keyword evidence="2" id="KW-0560">Oxidoreductase</keyword>
<proteinExistence type="inferred from homology"/>
<evidence type="ECO:0000256" key="1">
    <source>
        <dbReference type="ARBA" id="ARBA00006484"/>
    </source>
</evidence>
<dbReference type="InterPro" id="IPR036291">
    <property type="entry name" value="NAD(P)-bd_dom_sf"/>
</dbReference>
<sequence>MDIKKVKRFSPSKNFLEGNNILVTGAGSGIGREVAVAAAEYGANLILLSKDVKKLYSVQDEINKKHNLNPLVIEFDFLKAKGSDYQKLGEALYEEYDKLDGIAYIAGILGYLSPLISTSENQLQTVMRVNFESNFLLTQICLPLLLQAKNPSIIFTSSGVGRKGRAFWTSYSVSKFAIEGLMQVLADEYENKMRINSYNPGATRTAMRAQAFPAEDPLSLKTPTDRAIDYLWLLSKENNSTGLAYDFSE</sequence>